<dbReference type="PANTHER" id="PTHR30182">
    <property type="entry name" value="L-SERINE DEHYDRATASE"/>
    <property type="match status" value="1"/>
</dbReference>
<feature type="domain" description="ACT" evidence="13">
    <location>
        <begin position="148"/>
        <end position="220"/>
    </location>
</feature>
<dbReference type="AlphaFoldDB" id="A0A556PRT9"/>
<proteinExistence type="inferred from homology"/>
<dbReference type="InterPro" id="IPR045865">
    <property type="entry name" value="ACT-like_dom_sf"/>
</dbReference>
<evidence type="ECO:0000256" key="7">
    <source>
        <dbReference type="ARBA" id="ARBA00023004"/>
    </source>
</evidence>
<dbReference type="EMBL" id="VMHE01000002">
    <property type="protein sequence ID" value="TSJ67106.1"/>
    <property type="molecule type" value="Genomic_DNA"/>
</dbReference>
<dbReference type="Gene3D" id="3.30.70.260">
    <property type="match status" value="1"/>
</dbReference>
<keyword evidence="4 11" id="KW-0312">Gluconeogenesis</keyword>
<dbReference type="GO" id="GO:0051539">
    <property type="term" value="F:4 iron, 4 sulfur cluster binding"/>
    <property type="evidence" value="ECO:0007669"/>
    <property type="project" value="UniProtKB-UniRule"/>
</dbReference>
<evidence type="ECO:0000256" key="4">
    <source>
        <dbReference type="ARBA" id="ARBA00022432"/>
    </source>
</evidence>
<protein>
    <recommendedName>
        <fullName evidence="11">L-serine deaminase</fullName>
    </recommendedName>
</protein>
<keyword evidence="9 11" id="KW-0456">Lyase</keyword>
<evidence type="ECO:0000256" key="1">
    <source>
        <dbReference type="ARBA" id="ARBA00001966"/>
    </source>
</evidence>
<sequence length="220" mass="24072">MKFRSVFDVIGPVMIGPSSSHTAGAARIGKMARQLYGRQPKWAKIHLYGSFAKTYQGHGTDVAIVGGLLDFDTFDERIRKAFELAEEAGMSYEFIEEEGASDHPNTARIKIGDDESDFELVGISIGGGKAEITEINGFELRLSGENPAILVLHNDRHGAIASVTSVLADNKINIGHMEVSRRDIGKEAMMIIETDQRIPGEVMEKLEGCDHILNVISISE</sequence>
<dbReference type="Pfam" id="PF01842">
    <property type="entry name" value="ACT"/>
    <property type="match status" value="1"/>
</dbReference>
<organism evidence="14 15">
    <name type="scientific">Allobacillus salarius</name>
    <dbReference type="NCBI Taxonomy" id="1955272"/>
    <lineage>
        <taxon>Bacteria</taxon>
        <taxon>Bacillati</taxon>
        <taxon>Bacillota</taxon>
        <taxon>Bacilli</taxon>
        <taxon>Bacillales</taxon>
        <taxon>Bacillaceae</taxon>
        <taxon>Allobacillus</taxon>
    </lineage>
</organism>
<keyword evidence="7 11" id="KW-0408">Iron</keyword>
<evidence type="ECO:0000256" key="5">
    <source>
        <dbReference type="ARBA" id="ARBA00022485"/>
    </source>
</evidence>
<dbReference type="SUPFAM" id="SSF55021">
    <property type="entry name" value="ACT-like"/>
    <property type="match status" value="1"/>
</dbReference>
<gene>
    <name evidence="14" type="primary">sdaAB</name>
    <name evidence="14" type="ORF">FPQ13_02300</name>
</gene>
<dbReference type="PIRSF" id="PIRSF036692">
    <property type="entry name" value="SDH_B"/>
    <property type="match status" value="1"/>
</dbReference>
<evidence type="ECO:0000256" key="2">
    <source>
        <dbReference type="ARBA" id="ARBA00004742"/>
    </source>
</evidence>
<dbReference type="InterPro" id="IPR004643">
    <property type="entry name" value="Fe-S_L-Ser_bsu"/>
</dbReference>
<evidence type="ECO:0000256" key="11">
    <source>
        <dbReference type="PIRNR" id="PIRNR036692"/>
    </source>
</evidence>
<evidence type="ECO:0000256" key="10">
    <source>
        <dbReference type="ARBA" id="ARBA00049406"/>
    </source>
</evidence>
<dbReference type="InterPro" id="IPR002912">
    <property type="entry name" value="ACT_dom"/>
</dbReference>
<dbReference type="SUPFAM" id="SSF143548">
    <property type="entry name" value="Serine metabolism enzymes domain"/>
    <property type="match status" value="1"/>
</dbReference>
<evidence type="ECO:0000313" key="15">
    <source>
        <dbReference type="Proteomes" id="UP000316425"/>
    </source>
</evidence>
<dbReference type="Proteomes" id="UP000316425">
    <property type="component" value="Unassembled WGS sequence"/>
</dbReference>
<comment type="caution">
    <text evidence="14">The sequence shown here is derived from an EMBL/GenBank/DDBJ whole genome shotgun (WGS) entry which is preliminary data.</text>
</comment>
<comment type="similarity">
    <text evidence="3 11 12">Belongs to the iron-sulfur dependent L-serine dehydratase family.</text>
</comment>
<dbReference type="OrthoDB" id="9813137at2"/>
<dbReference type="UniPathway" id="UPA00138"/>
<keyword evidence="8 11" id="KW-0411">Iron-sulfur</keyword>
<dbReference type="GO" id="GO:0006094">
    <property type="term" value="P:gluconeogenesis"/>
    <property type="evidence" value="ECO:0007669"/>
    <property type="project" value="UniProtKB-UniRule"/>
</dbReference>
<dbReference type="FunFam" id="3.30.1330.90:FF:000004">
    <property type="entry name" value="L-serine dehydratase, iron-sulfur-dependent subunit beta"/>
    <property type="match status" value="1"/>
</dbReference>
<comment type="cofactor">
    <cofactor evidence="1 12">
        <name>[4Fe-4S] cluster</name>
        <dbReference type="ChEBI" id="CHEBI:49883"/>
    </cofactor>
</comment>
<evidence type="ECO:0000259" key="13">
    <source>
        <dbReference type="PROSITE" id="PS51671"/>
    </source>
</evidence>
<dbReference type="GO" id="GO:0003941">
    <property type="term" value="F:L-serine ammonia-lyase activity"/>
    <property type="evidence" value="ECO:0007669"/>
    <property type="project" value="UniProtKB-UniRule"/>
</dbReference>
<evidence type="ECO:0000256" key="8">
    <source>
        <dbReference type="ARBA" id="ARBA00023014"/>
    </source>
</evidence>
<dbReference type="FunFam" id="3.30.70.260:FF:000008">
    <property type="entry name" value="D-3-phosphoglycerate dehydrogenase, chloroplastic"/>
    <property type="match status" value="1"/>
</dbReference>
<evidence type="ECO:0000256" key="3">
    <source>
        <dbReference type="ARBA" id="ARBA00008636"/>
    </source>
</evidence>
<dbReference type="PROSITE" id="PS51671">
    <property type="entry name" value="ACT"/>
    <property type="match status" value="1"/>
</dbReference>
<comment type="pathway">
    <text evidence="2 11">Carbohydrate biosynthesis; gluconeogenesis.</text>
</comment>
<dbReference type="InterPro" id="IPR029009">
    <property type="entry name" value="ASB_dom_sf"/>
</dbReference>
<dbReference type="Pfam" id="PF03315">
    <property type="entry name" value="SDH_beta"/>
    <property type="match status" value="1"/>
</dbReference>
<keyword evidence="6 11" id="KW-0479">Metal-binding</keyword>
<reference evidence="14 15" key="1">
    <citation type="submission" date="2019-07" db="EMBL/GenBank/DDBJ databases">
        <title>Allobacillus sp. nov. SKP isolated from shrimp paste of Euphausiacea.</title>
        <authorList>
            <person name="Kanchanasin P."/>
            <person name="Tanasupawat S."/>
            <person name="Shi W."/>
            <person name="Wu L."/>
            <person name="Ma J."/>
        </authorList>
    </citation>
    <scope>NUCLEOTIDE SEQUENCE [LARGE SCALE GENOMIC DNA]</scope>
    <source>
        <strain evidence="14 15">SKP4-8</strain>
    </source>
</reference>
<dbReference type="NCBIfam" id="TIGR00719">
    <property type="entry name" value="sda_beta"/>
    <property type="match status" value="1"/>
</dbReference>
<dbReference type="PANTHER" id="PTHR30182:SF12">
    <property type="entry name" value="L-SERINE DEHYDRATASE, BETA CHAIN-RELATED"/>
    <property type="match status" value="1"/>
</dbReference>
<keyword evidence="15" id="KW-1185">Reference proteome</keyword>
<evidence type="ECO:0000256" key="6">
    <source>
        <dbReference type="ARBA" id="ARBA00022723"/>
    </source>
</evidence>
<name>A0A556PRT9_9BACI</name>
<evidence type="ECO:0000256" key="12">
    <source>
        <dbReference type="RuleBase" id="RU366059"/>
    </source>
</evidence>
<dbReference type="Gene3D" id="3.30.1330.90">
    <property type="entry name" value="D-3-phosphoglycerate dehydrogenase, domain 3"/>
    <property type="match status" value="1"/>
</dbReference>
<dbReference type="RefSeq" id="WP_144087695.1">
    <property type="nucleotide sequence ID" value="NZ_VMHE01000002.1"/>
</dbReference>
<dbReference type="GO" id="GO:0046872">
    <property type="term" value="F:metal ion binding"/>
    <property type="evidence" value="ECO:0007669"/>
    <property type="project" value="UniProtKB-UniRule"/>
</dbReference>
<dbReference type="CDD" id="cd04903">
    <property type="entry name" value="ACT_LSD"/>
    <property type="match status" value="1"/>
</dbReference>
<evidence type="ECO:0000313" key="14">
    <source>
        <dbReference type="EMBL" id="TSJ67106.1"/>
    </source>
</evidence>
<evidence type="ECO:0000256" key="9">
    <source>
        <dbReference type="ARBA" id="ARBA00023239"/>
    </source>
</evidence>
<dbReference type="InterPro" id="IPR005131">
    <property type="entry name" value="Ser_deHydtase_bsu"/>
</dbReference>
<accession>A0A556PRT9</accession>
<comment type="catalytic activity">
    <reaction evidence="10 11 12">
        <text>L-serine = pyruvate + NH4(+)</text>
        <dbReference type="Rhea" id="RHEA:19169"/>
        <dbReference type="ChEBI" id="CHEBI:15361"/>
        <dbReference type="ChEBI" id="CHEBI:28938"/>
        <dbReference type="ChEBI" id="CHEBI:33384"/>
        <dbReference type="EC" id="4.3.1.17"/>
    </reaction>
</comment>
<dbReference type="InterPro" id="IPR051318">
    <property type="entry name" value="Fe-S_L-Ser"/>
</dbReference>
<keyword evidence="5 11" id="KW-0004">4Fe-4S</keyword>